<name>A2ZQL9_ORYSJ</name>
<reference evidence="2" key="2">
    <citation type="submission" date="2008-12" db="EMBL/GenBank/DDBJ databases">
        <title>Improved gene annotation of the rice (Oryza sativa) genomes.</title>
        <authorList>
            <person name="Wang J."/>
            <person name="Li R."/>
            <person name="Fan W."/>
            <person name="Huang Q."/>
            <person name="Zhang J."/>
            <person name="Zhou Y."/>
            <person name="Hu Y."/>
            <person name="Zi S."/>
            <person name="Li J."/>
            <person name="Ni P."/>
            <person name="Zheng H."/>
            <person name="Zhang Y."/>
            <person name="Zhao M."/>
            <person name="Hao Q."/>
            <person name="McDermott J."/>
            <person name="Samudrala R."/>
            <person name="Kristiansen K."/>
            <person name="Wong G.K.-S."/>
        </authorList>
    </citation>
    <scope>NUCLEOTIDE SEQUENCE</scope>
</reference>
<protein>
    <submittedName>
        <fullName evidence="2">Uncharacterized protein</fullName>
    </submittedName>
</protein>
<feature type="region of interest" description="Disordered" evidence="1">
    <location>
        <begin position="100"/>
        <end position="135"/>
    </location>
</feature>
<feature type="compositionally biased region" description="Low complexity" evidence="1">
    <location>
        <begin position="100"/>
        <end position="112"/>
    </location>
</feature>
<accession>A2ZQL9</accession>
<dbReference type="EMBL" id="CM000138">
    <property type="protein sequence ID" value="EAZ11016.1"/>
    <property type="molecule type" value="Genomic_DNA"/>
</dbReference>
<feature type="compositionally biased region" description="Basic residues" evidence="1">
    <location>
        <begin position="55"/>
        <end position="64"/>
    </location>
</feature>
<evidence type="ECO:0000256" key="1">
    <source>
        <dbReference type="SAM" id="MobiDB-lite"/>
    </source>
</evidence>
<dbReference type="Proteomes" id="UP000007752">
    <property type="component" value="Chromosome 1"/>
</dbReference>
<dbReference type="AlphaFoldDB" id="A2ZQL9"/>
<feature type="compositionally biased region" description="Acidic residues" evidence="1">
    <location>
        <begin position="113"/>
        <end position="125"/>
    </location>
</feature>
<gene>
    <name evidence="2" type="ORF">OsJ_00861</name>
</gene>
<organism evidence="2">
    <name type="scientific">Oryza sativa subsp. japonica</name>
    <name type="common">Rice</name>
    <dbReference type="NCBI Taxonomy" id="39947"/>
    <lineage>
        <taxon>Eukaryota</taxon>
        <taxon>Viridiplantae</taxon>
        <taxon>Streptophyta</taxon>
        <taxon>Embryophyta</taxon>
        <taxon>Tracheophyta</taxon>
        <taxon>Spermatophyta</taxon>
        <taxon>Magnoliopsida</taxon>
        <taxon>Liliopsida</taxon>
        <taxon>Poales</taxon>
        <taxon>Poaceae</taxon>
        <taxon>BOP clade</taxon>
        <taxon>Oryzoideae</taxon>
        <taxon>Oryzeae</taxon>
        <taxon>Oryzinae</taxon>
        <taxon>Oryza</taxon>
        <taxon>Oryza sativa</taxon>
    </lineage>
</organism>
<reference evidence="2" key="1">
    <citation type="journal article" date="2005" name="PLoS Biol.">
        <title>The genomes of Oryza sativa: a history of duplications.</title>
        <authorList>
            <person name="Yu J."/>
            <person name="Wang J."/>
            <person name="Lin W."/>
            <person name="Li S."/>
            <person name="Li H."/>
            <person name="Zhou J."/>
            <person name="Ni P."/>
            <person name="Dong W."/>
            <person name="Hu S."/>
            <person name="Zeng C."/>
            <person name="Zhang J."/>
            <person name="Zhang Y."/>
            <person name="Li R."/>
            <person name="Xu Z."/>
            <person name="Li S."/>
            <person name="Li X."/>
            <person name="Zheng H."/>
            <person name="Cong L."/>
            <person name="Lin L."/>
            <person name="Yin J."/>
            <person name="Geng J."/>
            <person name="Li G."/>
            <person name="Shi J."/>
            <person name="Liu J."/>
            <person name="Lv H."/>
            <person name="Li J."/>
            <person name="Wang J."/>
            <person name="Deng Y."/>
            <person name="Ran L."/>
            <person name="Shi X."/>
            <person name="Wang X."/>
            <person name="Wu Q."/>
            <person name="Li C."/>
            <person name="Ren X."/>
            <person name="Wang J."/>
            <person name="Wang X."/>
            <person name="Li D."/>
            <person name="Liu D."/>
            <person name="Zhang X."/>
            <person name="Ji Z."/>
            <person name="Zhao W."/>
            <person name="Sun Y."/>
            <person name="Zhang Z."/>
            <person name="Bao J."/>
            <person name="Han Y."/>
            <person name="Dong L."/>
            <person name="Ji J."/>
            <person name="Chen P."/>
            <person name="Wu S."/>
            <person name="Liu J."/>
            <person name="Xiao Y."/>
            <person name="Bu D."/>
            <person name="Tan J."/>
            <person name="Yang L."/>
            <person name="Ye C."/>
            <person name="Zhang J."/>
            <person name="Xu J."/>
            <person name="Zhou Y."/>
            <person name="Yu Y."/>
            <person name="Zhang B."/>
            <person name="Zhuang S."/>
            <person name="Wei H."/>
            <person name="Liu B."/>
            <person name="Lei M."/>
            <person name="Yu H."/>
            <person name="Li Y."/>
            <person name="Xu H."/>
            <person name="Wei S."/>
            <person name="He X."/>
            <person name="Fang L."/>
            <person name="Zhang Z."/>
            <person name="Zhang Y."/>
            <person name="Huang X."/>
            <person name="Su Z."/>
            <person name="Tong W."/>
            <person name="Li J."/>
            <person name="Tong Z."/>
            <person name="Li S."/>
            <person name="Ye J."/>
            <person name="Wang L."/>
            <person name="Fang L."/>
            <person name="Lei T."/>
            <person name="Chen C."/>
            <person name="Chen H."/>
            <person name="Xu Z."/>
            <person name="Li H."/>
            <person name="Huang H."/>
            <person name="Zhang F."/>
            <person name="Xu H."/>
            <person name="Li N."/>
            <person name="Zhao C."/>
            <person name="Li S."/>
            <person name="Dong L."/>
            <person name="Huang Y."/>
            <person name="Li L."/>
            <person name="Xi Y."/>
            <person name="Qi Q."/>
            <person name="Li W."/>
            <person name="Zhang B."/>
            <person name="Hu W."/>
            <person name="Zhang Y."/>
            <person name="Tian X."/>
            <person name="Jiao Y."/>
            <person name="Liang X."/>
            <person name="Jin J."/>
            <person name="Gao L."/>
            <person name="Zheng W."/>
            <person name="Hao B."/>
            <person name="Liu S."/>
            <person name="Wang W."/>
            <person name="Yuan L."/>
            <person name="Cao M."/>
            <person name="McDermott J."/>
            <person name="Samudrala R."/>
            <person name="Wang J."/>
            <person name="Wong G.K."/>
            <person name="Yang H."/>
        </authorList>
    </citation>
    <scope>NUCLEOTIDE SEQUENCE [LARGE SCALE GENOMIC DNA]</scope>
</reference>
<sequence length="207" mass="21553">MAAVAGPSTAARHMGARGVRAQPGVDALGVEQVPALGQLPHLLAGVHLPEAHSAIQRRRRRRRGLVPERRERGDRGGAHAVAVRLGRLLIRGRRAAAAELTAPAAAGAGVPDGEVDEEGEDADGEGEPHEQQPRPRAVLGVVCEQPRVGRVHGPPLSWLLTVEDGSGSSSTATPLPSQSNEVLWFGIGNGNSGEVDVKAKQLGVGRL</sequence>
<feature type="region of interest" description="Disordered" evidence="1">
    <location>
        <begin position="54"/>
        <end position="73"/>
    </location>
</feature>
<proteinExistence type="predicted"/>
<evidence type="ECO:0000313" key="2">
    <source>
        <dbReference type="EMBL" id="EAZ11016.1"/>
    </source>
</evidence>